<evidence type="ECO:0000313" key="5">
    <source>
        <dbReference type="Proteomes" id="UP001143328"/>
    </source>
</evidence>
<dbReference type="GO" id="GO:0016747">
    <property type="term" value="F:acyltransferase activity, transferring groups other than amino-acyl groups"/>
    <property type="evidence" value="ECO:0007669"/>
    <property type="project" value="InterPro"/>
</dbReference>
<keyword evidence="2" id="KW-0012">Acyltransferase</keyword>
<keyword evidence="5" id="KW-1185">Reference proteome</keyword>
<dbReference type="Pfam" id="PF00583">
    <property type="entry name" value="Acetyltransf_1"/>
    <property type="match status" value="1"/>
</dbReference>
<dbReference type="InterPro" id="IPR050832">
    <property type="entry name" value="Bact_Acetyltransf"/>
</dbReference>
<dbReference type="InterPro" id="IPR000182">
    <property type="entry name" value="GNAT_dom"/>
</dbReference>
<proteinExistence type="predicted"/>
<feature type="domain" description="N-acetyltransferase" evidence="3">
    <location>
        <begin position="6"/>
        <end position="172"/>
    </location>
</feature>
<dbReference type="PANTHER" id="PTHR43877">
    <property type="entry name" value="AMINOALKYLPHOSPHONATE N-ACETYLTRANSFERASE-RELATED-RELATED"/>
    <property type="match status" value="1"/>
</dbReference>
<reference evidence="4" key="1">
    <citation type="journal article" date="2014" name="Int. J. Syst. Evol. Microbiol.">
        <title>Complete genome sequence of Corynebacterium casei LMG S-19264T (=DSM 44701T), isolated from a smear-ripened cheese.</title>
        <authorList>
            <consortium name="US DOE Joint Genome Institute (JGI-PGF)"/>
            <person name="Walter F."/>
            <person name="Albersmeier A."/>
            <person name="Kalinowski J."/>
            <person name="Ruckert C."/>
        </authorList>
    </citation>
    <scope>NUCLEOTIDE SEQUENCE</scope>
    <source>
        <strain evidence="4">VKM B-2935</strain>
    </source>
</reference>
<evidence type="ECO:0000256" key="1">
    <source>
        <dbReference type="ARBA" id="ARBA00022679"/>
    </source>
</evidence>
<evidence type="ECO:0000259" key="3">
    <source>
        <dbReference type="PROSITE" id="PS51186"/>
    </source>
</evidence>
<dbReference type="AlphaFoldDB" id="A0A9W6NI38"/>
<dbReference type="CDD" id="cd04301">
    <property type="entry name" value="NAT_SF"/>
    <property type="match status" value="1"/>
</dbReference>
<dbReference type="Gene3D" id="3.40.630.30">
    <property type="match status" value="1"/>
</dbReference>
<reference evidence="4" key="2">
    <citation type="submission" date="2023-01" db="EMBL/GenBank/DDBJ databases">
        <authorList>
            <person name="Sun Q."/>
            <person name="Evtushenko L."/>
        </authorList>
    </citation>
    <scope>NUCLEOTIDE SEQUENCE</scope>
    <source>
        <strain evidence="4">VKM B-2935</strain>
    </source>
</reference>
<dbReference type="SUPFAM" id="SSF55729">
    <property type="entry name" value="Acyl-CoA N-acyltransferases (Nat)"/>
    <property type="match status" value="1"/>
</dbReference>
<protein>
    <submittedName>
        <fullName evidence="4">GNAT family N-acetyltransferase</fullName>
    </submittedName>
</protein>
<evidence type="ECO:0000313" key="4">
    <source>
        <dbReference type="EMBL" id="GLK91542.1"/>
    </source>
</evidence>
<organism evidence="4 5">
    <name type="scientific">Pseudomonas turukhanskensis</name>
    <dbReference type="NCBI Taxonomy" id="1806536"/>
    <lineage>
        <taxon>Bacteria</taxon>
        <taxon>Pseudomonadati</taxon>
        <taxon>Pseudomonadota</taxon>
        <taxon>Gammaproteobacteria</taxon>
        <taxon>Pseudomonadales</taxon>
        <taxon>Pseudomonadaceae</taxon>
        <taxon>Pseudomonas</taxon>
    </lineage>
</organism>
<comment type="caution">
    <text evidence="4">The sequence shown here is derived from an EMBL/GenBank/DDBJ whole genome shotgun (WGS) entry which is preliminary data.</text>
</comment>
<dbReference type="InterPro" id="IPR016181">
    <property type="entry name" value="Acyl_CoA_acyltransferase"/>
</dbReference>
<sequence length="172" mass="18880">MSDAAPTIRAAQPQDIAELTALLLEHGPNPWNYLPEDGIREHLNAIADGSVEAVVAEQGERIVGFVSYIQTRQFADQQPAARRDDAQGYICEAVVHRDMAGKGLGSTLLEQAVARLGAKGLVDIYIDRHEENIASAGMMRKAGFSELHTYADPQRRPNGSRRTTVCYQRYSG</sequence>
<name>A0A9W6NI38_9PSED</name>
<evidence type="ECO:0000256" key="2">
    <source>
        <dbReference type="ARBA" id="ARBA00023315"/>
    </source>
</evidence>
<dbReference type="PROSITE" id="PS51186">
    <property type="entry name" value="GNAT"/>
    <property type="match status" value="1"/>
</dbReference>
<keyword evidence="1" id="KW-0808">Transferase</keyword>
<dbReference type="Proteomes" id="UP001143328">
    <property type="component" value="Unassembled WGS sequence"/>
</dbReference>
<gene>
    <name evidence="4" type="ORF">GCM10017655_46060</name>
</gene>
<accession>A0A9W6NI38</accession>
<dbReference type="RefSeq" id="WP_271197800.1">
    <property type="nucleotide sequence ID" value="NZ_BSFN01000022.1"/>
</dbReference>
<dbReference type="EMBL" id="BSFN01000022">
    <property type="protein sequence ID" value="GLK91542.1"/>
    <property type="molecule type" value="Genomic_DNA"/>
</dbReference>